<feature type="region of interest" description="Disordered" evidence="1">
    <location>
        <begin position="374"/>
        <end position="393"/>
    </location>
</feature>
<comment type="caution">
    <text evidence="2">The sequence shown here is derived from an EMBL/GenBank/DDBJ whole genome shotgun (WGS) entry which is preliminary data.</text>
</comment>
<sequence length="512" mass="56939">MADALCGPANPLQSFKNHSQVDRSLQQDRTVGARHPPAQGFRTPDPRAGSLDAELAAFEAGSQQALYHQQPLFASHLSSEASQSLPQPYQQKGHSAPRWAADFQNLYLGSAHGQPISQNQFRPEAPLMRPNVESAAGGWRDDFMRRQQQYSFSSLNGAQPMRSQMVGLGYMQGQPMSQYYFAQQQPGIYQELPPHSVEEMRQGAYPDTAHSAAFEAAFAQAEGAYVSKEKETQSDLSDTEVVAGVRLDPIFNNQSSDLNRSQPATLEPPEQTPMPNFLEQEDLLMRIGSDSISYNDHKTTRSAEQNSRNADELARTAGRLLNSMAGETSPKFEQSQFLSLMRKIRDGQVVVRGDEFHEIDKSAETTRNEVWENATRPSASSMNPPGEVQAGRQNDASADYQNQLLALQERKARRDFKARGEDDEARREETRSGEVWGSTSEEEMARAQEDVQALHPGGRGYPVPARGPQSPEMEDKHRYDHWASGGIGIEDDETDEENHGLADRFSKVNVQG</sequence>
<feature type="compositionally biased region" description="Polar residues" evidence="1">
    <location>
        <begin position="252"/>
        <end position="264"/>
    </location>
</feature>
<dbReference type="EMBL" id="JAACFV010000006">
    <property type="protein sequence ID" value="KAF7513311.1"/>
    <property type="molecule type" value="Genomic_DNA"/>
</dbReference>
<feature type="region of interest" description="Disordered" evidence="1">
    <location>
        <begin position="252"/>
        <end position="274"/>
    </location>
</feature>
<gene>
    <name evidence="2" type="ORF">GJ744_009732</name>
</gene>
<evidence type="ECO:0000256" key="1">
    <source>
        <dbReference type="SAM" id="MobiDB-lite"/>
    </source>
</evidence>
<keyword evidence="3" id="KW-1185">Reference proteome</keyword>
<evidence type="ECO:0008006" key="4">
    <source>
        <dbReference type="Google" id="ProtNLM"/>
    </source>
</evidence>
<feature type="region of interest" description="Disordered" evidence="1">
    <location>
        <begin position="1"/>
        <end position="48"/>
    </location>
</feature>
<evidence type="ECO:0000313" key="3">
    <source>
        <dbReference type="Proteomes" id="UP000606974"/>
    </source>
</evidence>
<protein>
    <recommendedName>
        <fullName evidence="4">Peroxin 20</fullName>
    </recommendedName>
</protein>
<feature type="compositionally biased region" description="Basic and acidic residues" evidence="1">
    <location>
        <begin position="497"/>
        <end position="506"/>
    </location>
</feature>
<accession>A0A8H7EB08</accession>
<name>A0A8H7EB08_9EURO</name>
<feature type="compositionally biased region" description="Polar residues" evidence="1">
    <location>
        <begin position="11"/>
        <end position="29"/>
    </location>
</feature>
<dbReference type="Proteomes" id="UP000606974">
    <property type="component" value="Unassembled WGS sequence"/>
</dbReference>
<dbReference type="OrthoDB" id="5407351at2759"/>
<feature type="compositionally biased region" description="Basic and acidic residues" evidence="1">
    <location>
        <begin position="411"/>
        <end position="432"/>
    </location>
</feature>
<dbReference type="AlphaFoldDB" id="A0A8H7EB08"/>
<dbReference type="Gene3D" id="6.10.280.230">
    <property type="match status" value="1"/>
</dbReference>
<reference evidence="2" key="1">
    <citation type="submission" date="2020-02" db="EMBL/GenBank/DDBJ databases">
        <authorList>
            <person name="Palmer J.M."/>
        </authorList>
    </citation>
    <scope>NUCLEOTIDE SEQUENCE</scope>
    <source>
        <strain evidence="2">EPUS1.4</strain>
        <tissue evidence="2">Thallus</tissue>
    </source>
</reference>
<proteinExistence type="predicted"/>
<organism evidence="2 3">
    <name type="scientific">Endocarpon pusillum</name>
    <dbReference type="NCBI Taxonomy" id="364733"/>
    <lineage>
        <taxon>Eukaryota</taxon>
        <taxon>Fungi</taxon>
        <taxon>Dikarya</taxon>
        <taxon>Ascomycota</taxon>
        <taxon>Pezizomycotina</taxon>
        <taxon>Eurotiomycetes</taxon>
        <taxon>Chaetothyriomycetidae</taxon>
        <taxon>Verrucariales</taxon>
        <taxon>Verrucariaceae</taxon>
        <taxon>Endocarpon</taxon>
    </lineage>
</organism>
<evidence type="ECO:0000313" key="2">
    <source>
        <dbReference type="EMBL" id="KAF7513311.1"/>
    </source>
</evidence>
<feature type="region of interest" description="Disordered" evidence="1">
    <location>
        <begin position="292"/>
        <end position="311"/>
    </location>
</feature>
<feature type="region of interest" description="Disordered" evidence="1">
    <location>
        <begin position="411"/>
        <end position="512"/>
    </location>
</feature>